<gene>
    <name evidence="2" type="ORF">C444_12972</name>
</gene>
<accession>M0L7X0</accession>
<dbReference type="AlphaFoldDB" id="M0L7X0"/>
<evidence type="ECO:0000256" key="1">
    <source>
        <dbReference type="SAM" id="Phobius"/>
    </source>
</evidence>
<evidence type="ECO:0000313" key="3">
    <source>
        <dbReference type="Proteomes" id="UP000011524"/>
    </source>
</evidence>
<keyword evidence="3" id="KW-1185">Reference proteome</keyword>
<proteinExistence type="predicted"/>
<sequence length="78" mass="8464">MLFVGSVSLPVAVATVIVVNVVTLLVSPWLNDLIYGWLYGVKWVSPEPFRRRSPTSMDVPPTSAEVPAMSATYACGPR</sequence>
<name>M0L7X0_HALJT</name>
<keyword evidence="1" id="KW-0472">Membrane</keyword>
<reference evidence="2 3" key="1">
    <citation type="journal article" date="2014" name="PLoS Genet.">
        <title>Phylogenetically driven sequencing of extremely halophilic archaea reveals strategies for static and dynamic osmo-response.</title>
        <authorList>
            <person name="Becker E.A."/>
            <person name="Seitzer P.M."/>
            <person name="Tritt A."/>
            <person name="Larsen D."/>
            <person name="Krusor M."/>
            <person name="Yao A.I."/>
            <person name="Wu D."/>
            <person name="Madern D."/>
            <person name="Eisen J.A."/>
            <person name="Darling A.E."/>
            <person name="Facciotti M.T."/>
        </authorList>
    </citation>
    <scope>NUCLEOTIDE SEQUENCE [LARGE SCALE GENOMIC DNA]</scope>
    <source>
        <strain evidence="3">ATCC 49778 / DSM 6131 / JCM 7785 / NBRC 101032 / NCIMB 13157 / TR-1</strain>
    </source>
</reference>
<evidence type="ECO:0000313" key="2">
    <source>
        <dbReference type="EMBL" id="EMA29712.1"/>
    </source>
</evidence>
<dbReference type="RefSeq" id="WP_004593295.1">
    <property type="nucleotide sequence ID" value="NZ_AOLY01000037.1"/>
</dbReference>
<dbReference type="PATRIC" id="fig|1227453.3.peg.2554"/>
<keyword evidence="1" id="KW-0812">Transmembrane</keyword>
<dbReference type="Proteomes" id="UP000011524">
    <property type="component" value="Unassembled WGS sequence"/>
</dbReference>
<organism evidence="2 3">
    <name type="scientific">Haloarcula japonica (strain ATCC 49778 / DSM 6131 / JCM 7785 / NBRC 101032 / NCIMB 13157 / TR-1)</name>
    <dbReference type="NCBI Taxonomy" id="1227453"/>
    <lineage>
        <taxon>Archaea</taxon>
        <taxon>Methanobacteriati</taxon>
        <taxon>Methanobacteriota</taxon>
        <taxon>Stenosarchaea group</taxon>
        <taxon>Halobacteria</taxon>
        <taxon>Halobacteriales</taxon>
        <taxon>Haloarculaceae</taxon>
        <taxon>Haloarcula</taxon>
    </lineage>
</organism>
<dbReference type="EMBL" id="AOLY01000037">
    <property type="protein sequence ID" value="EMA29712.1"/>
    <property type="molecule type" value="Genomic_DNA"/>
</dbReference>
<protein>
    <submittedName>
        <fullName evidence="2">Peptidase M48 Ste24p</fullName>
    </submittedName>
</protein>
<comment type="caution">
    <text evidence="2">The sequence shown here is derived from an EMBL/GenBank/DDBJ whole genome shotgun (WGS) entry which is preliminary data.</text>
</comment>
<feature type="transmembrane region" description="Helical" evidence="1">
    <location>
        <begin position="7"/>
        <end position="30"/>
    </location>
</feature>
<keyword evidence="1" id="KW-1133">Transmembrane helix</keyword>